<dbReference type="KEGG" id="gtr:GLOTRDRAFT_133931"/>
<sequence>MARLIHSAFDLRSSNPPRPTSSPSPVSAPLLCTNVHPSAFSSQRLCPAPVNSPAQVHSAASRHPVAAPGTPPRTPGLRAFAAPSAPWLTIVVPGNCPPVVAETAPHPSLRAPSSPHQASAPSPALHLAGHTPCALIPSPHVHKFALRWRRKHNAARGSQSC</sequence>
<gene>
    <name evidence="2" type="ORF">GLOTRDRAFT_133931</name>
</gene>
<name>S7PSI5_GLOTA</name>
<accession>S7PSI5</accession>
<reference evidence="2 3" key="1">
    <citation type="journal article" date="2012" name="Science">
        <title>The Paleozoic origin of enzymatic lignin decomposition reconstructed from 31 fungal genomes.</title>
        <authorList>
            <person name="Floudas D."/>
            <person name="Binder M."/>
            <person name="Riley R."/>
            <person name="Barry K."/>
            <person name="Blanchette R.A."/>
            <person name="Henrissat B."/>
            <person name="Martinez A.T."/>
            <person name="Otillar R."/>
            <person name="Spatafora J.W."/>
            <person name="Yadav J.S."/>
            <person name="Aerts A."/>
            <person name="Benoit I."/>
            <person name="Boyd A."/>
            <person name="Carlson A."/>
            <person name="Copeland A."/>
            <person name="Coutinho P.M."/>
            <person name="de Vries R.P."/>
            <person name="Ferreira P."/>
            <person name="Findley K."/>
            <person name="Foster B."/>
            <person name="Gaskell J."/>
            <person name="Glotzer D."/>
            <person name="Gorecki P."/>
            <person name="Heitman J."/>
            <person name="Hesse C."/>
            <person name="Hori C."/>
            <person name="Igarashi K."/>
            <person name="Jurgens J.A."/>
            <person name="Kallen N."/>
            <person name="Kersten P."/>
            <person name="Kohler A."/>
            <person name="Kuees U."/>
            <person name="Kumar T.K.A."/>
            <person name="Kuo A."/>
            <person name="LaButti K."/>
            <person name="Larrondo L.F."/>
            <person name="Lindquist E."/>
            <person name="Ling A."/>
            <person name="Lombard V."/>
            <person name="Lucas S."/>
            <person name="Lundell T."/>
            <person name="Martin R."/>
            <person name="McLaughlin D.J."/>
            <person name="Morgenstern I."/>
            <person name="Morin E."/>
            <person name="Murat C."/>
            <person name="Nagy L.G."/>
            <person name="Nolan M."/>
            <person name="Ohm R.A."/>
            <person name="Patyshakuliyeva A."/>
            <person name="Rokas A."/>
            <person name="Ruiz-Duenas F.J."/>
            <person name="Sabat G."/>
            <person name="Salamov A."/>
            <person name="Samejima M."/>
            <person name="Schmutz J."/>
            <person name="Slot J.C."/>
            <person name="St John F."/>
            <person name="Stenlid J."/>
            <person name="Sun H."/>
            <person name="Sun S."/>
            <person name="Syed K."/>
            <person name="Tsang A."/>
            <person name="Wiebenga A."/>
            <person name="Young D."/>
            <person name="Pisabarro A."/>
            <person name="Eastwood D.C."/>
            <person name="Martin F."/>
            <person name="Cullen D."/>
            <person name="Grigoriev I.V."/>
            <person name="Hibbett D.S."/>
        </authorList>
    </citation>
    <scope>NUCLEOTIDE SEQUENCE [LARGE SCALE GENOMIC DNA]</scope>
    <source>
        <strain evidence="2 3">ATCC 11539</strain>
    </source>
</reference>
<dbReference type="GeneID" id="19302863"/>
<dbReference type="HOGENOM" id="CLU_1643873_0_0_1"/>
<evidence type="ECO:0000313" key="2">
    <source>
        <dbReference type="EMBL" id="EPQ50378.1"/>
    </source>
</evidence>
<dbReference type="OMA" id="SISTPHC"/>
<dbReference type="AlphaFoldDB" id="S7PSI5"/>
<feature type="region of interest" description="Disordered" evidence="1">
    <location>
        <begin position="50"/>
        <end position="72"/>
    </location>
</feature>
<organism evidence="2 3">
    <name type="scientific">Gloeophyllum trabeum (strain ATCC 11539 / FP-39264 / Madison 617)</name>
    <name type="common">Brown rot fungus</name>
    <dbReference type="NCBI Taxonomy" id="670483"/>
    <lineage>
        <taxon>Eukaryota</taxon>
        <taxon>Fungi</taxon>
        <taxon>Dikarya</taxon>
        <taxon>Basidiomycota</taxon>
        <taxon>Agaricomycotina</taxon>
        <taxon>Agaricomycetes</taxon>
        <taxon>Gloeophyllales</taxon>
        <taxon>Gloeophyllaceae</taxon>
        <taxon>Gloeophyllum</taxon>
    </lineage>
</organism>
<evidence type="ECO:0000313" key="3">
    <source>
        <dbReference type="Proteomes" id="UP000030669"/>
    </source>
</evidence>
<evidence type="ECO:0000256" key="1">
    <source>
        <dbReference type="SAM" id="MobiDB-lite"/>
    </source>
</evidence>
<feature type="region of interest" description="Disordered" evidence="1">
    <location>
        <begin position="104"/>
        <end position="124"/>
    </location>
</feature>
<feature type="compositionally biased region" description="Low complexity" evidence="1">
    <location>
        <begin position="111"/>
        <end position="124"/>
    </location>
</feature>
<proteinExistence type="predicted"/>
<dbReference type="EMBL" id="KB469316">
    <property type="protein sequence ID" value="EPQ50378.1"/>
    <property type="molecule type" value="Genomic_DNA"/>
</dbReference>
<dbReference type="RefSeq" id="XP_007871092.1">
    <property type="nucleotide sequence ID" value="XM_007872901.1"/>
</dbReference>
<dbReference type="Proteomes" id="UP000030669">
    <property type="component" value="Unassembled WGS sequence"/>
</dbReference>
<feature type="region of interest" description="Disordered" evidence="1">
    <location>
        <begin position="9"/>
        <end position="29"/>
    </location>
</feature>
<protein>
    <submittedName>
        <fullName evidence="2">Uncharacterized protein</fullName>
    </submittedName>
</protein>
<keyword evidence="3" id="KW-1185">Reference proteome</keyword>